<evidence type="ECO:0000313" key="1">
    <source>
        <dbReference type="EMBL" id="KRY05186.1"/>
    </source>
</evidence>
<evidence type="ECO:0000313" key="2">
    <source>
        <dbReference type="Proteomes" id="UP000054783"/>
    </source>
</evidence>
<proteinExistence type="predicted"/>
<dbReference type="AlphaFoldDB" id="A0A0V0YY11"/>
<accession>A0A0V0YY11</accession>
<dbReference type="Proteomes" id="UP000054783">
    <property type="component" value="Unassembled WGS sequence"/>
</dbReference>
<name>A0A0V0YY11_9BILA</name>
<protein>
    <submittedName>
        <fullName evidence="1">Uncharacterized protein</fullName>
    </submittedName>
</protein>
<organism evidence="1 2">
    <name type="scientific">Trichinella patagoniensis</name>
    <dbReference type="NCBI Taxonomy" id="990121"/>
    <lineage>
        <taxon>Eukaryota</taxon>
        <taxon>Metazoa</taxon>
        <taxon>Ecdysozoa</taxon>
        <taxon>Nematoda</taxon>
        <taxon>Enoplea</taxon>
        <taxon>Dorylaimia</taxon>
        <taxon>Trichinellida</taxon>
        <taxon>Trichinellidae</taxon>
        <taxon>Trichinella</taxon>
    </lineage>
</organism>
<reference evidence="1 2" key="1">
    <citation type="submission" date="2015-01" db="EMBL/GenBank/DDBJ databases">
        <title>Evolution of Trichinella species and genotypes.</title>
        <authorList>
            <person name="Korhonen P.K."/>
            <person name="Edoardo P."/>
            <person name="Giuseppe L.R."/>
            <person name="Gasser R.B."/>
        </authorList>
    </citation>
    <scope>NUCLEOTIDE SEQUENCE [LARGE SCALE GENOMIC DNA]</scope>
    <source>
        <strain evidence="1">ISS2496</strain>
    </source>
</reference>
<comment type="caution">
    <text evidence="1">The sequence shown here is derived from an EMBL/GenBank/DDBJ whole genome shotgun (WGS) entry which is preliminary data.</text>
</comment>
<gene>
    <name evidence="1" type="ORF">T12_1155</name>
</gene>
<sequence>MANKQLRRIIIFEIFRLKIFLDVQDNTMQYLERV</sequence>
<dbReference type="EMBL" id="JYDQ01001449">
    <property type="protein sequence ID" value="KRY05186.1"/>
    <property type="molecule type" value="Genomic_DNA"/>
</dbReference>
<keyword evidence="2" id="KW-1185">Reference proteome</keyword>